<protein>
    <submittedName>
        <fullName evidence="7">Cucurbitadienol 11-hydroxylase-like</fullName>
    </submittedName>
</protein>
<dbReference type="GeneID" id="115753066"/>
<dbReference type="RefSeq" id="XP_030547417.1">
    <property type="nucleotide sequence ID" value="XM_030691557.1"/>
</dbReference>
<accession>A0A8B8QMF5</accession>
<keyword evidence="5" id="KW-0812">Transmembrane</keyword>
<gene>
    <name evidence="7" type="primary">LOC115753066</name>
</gene>
<dbReference type="InterPro" id="IPR001128">
    <property type="entry name" value="Cyt_P450"/>
</dbReference>
<comment type="similarity">
    <text evidence="1">Belongs to the cytochrome P450 family.</text>
</comment>
<dbReference type="GO" id="GO:0005506">
    <property type="term" value="F:iron ion binding"/>
    <property type="evidence" value="ECO:0007669"/>
    <property type="project" value="InterPro"/>
</dbReference>
<evidence type="ECO:0000256" key="1">
    <source>
        <dbReference type="ARBA" id="ARBA00010617"/>
    </source>
</evidence>
<dbReference type="OrthoDB" id="1372046at2759"/>
<evidence type="ECO:0000256" key="5">
    <source>
        <dbReference type="SAM" id="Phobius"/>
    </source>
</evidence>
<dbReference type="Proteomes" id="UP000827889">
    <property type="component" value="Chromosome 5"/>
</dbReference>
<feature type="binding site" description="axial binding residue" evidence="4">
    <location>
        <position position="432"/>
    </location>
    <ligand>
        <name>heme</name>
        <dbReference type="ChEBI" id="CHEBI:30413"/>
    </ligand>
    <ligandPart>
        <name>Fe</name>
        <dbReference type="ChEBI" id="CHEBI:18248"/>
    </ligandPart>
</feature>
<sequence length="484" mass="54570">MFPQLEIAMGLAALIVLAVFHWKLKWRNRSNIGKLPPGSMGLPFIGETIQFFIPSKSRDMPPFMKKRVTKYGTLFKTSLAGRPVVVSTDPEFNKFVLLQEGKSVETWYLDSFSKLVGHDTPDLEVKTNATGYIHKHLRHLILNHMGSESLKGELLRQIQAMTETTLHAWSAQEFVDVKHDCALMIFKFTSKLLLGYDAEKSGKNITEDFHILMDGLMSLPINIPGTAFHKSLKSQEKLLNMIRGKIAERMTAPAEASKGDFLDHIIGDMKTQSFLSTEFITYIVMGLLLAGFEAIPTTVVMALILLSENPKVLQELIKENQEALHNRRISGAEGITWEEYKSMPYTLHVVNESLRLASNIPGVMRRAIKDIEWNGYVIPKSWTIVISQVGLHLNPEVYEDPVAFNPSRWEQMDRASVVGRYYIPFGGGGRPCAGAEFTRAFCAVFLQVFVTKYRWTKVKGGEIIRTPFLKIGGGFDIKVSKIQE</sequence>
<feature type="transmembrane region" description="Helical" evidence="5">
    <location>
        <begin position="6"/>
        <end position="24"/>
    </location>
</feature>
<keyword evidence="5" id="KW-1133">Transmembrane helix</keyword>
<evidence type="ECO:0000256" key="2">
    <source>
        <dbReference type="ARBA" id="ARBA00022723"/>
    </source>
</evidence>
<dbReference type="GO" id="GO:0010268">
    <property type="term" value="P:brassinosteroid homeostasis"/>
    <property type="evidence" value="ECO:0007669"/>
    <property type="project" value="TreeGrafter"/>
</dbReference>
<proteinExistence type="inferred from homology"/>
<feature type="transmembrane region" description="Helical" evidence="5">
    <location>
        <begin position="279"/>
        <end position="306"/>
    </location>
</feature>
<dbReference type="SUPFAM" id="SSF48264">
    <property type="entry name" value="Cytochrome P450"/>
    <property type="match status" value="1"/>
</dbReference>
<dbReference type="GO" id="GO:0016125">
    <property type="term" value="P:sterol metabolic process"/>
    <property type="evidence" value="ECO:0007669"/>
    <property type="project" value="TreeGrafter"/>
</dbReference>
<evidence type="ECO:0000313" key="7">
    <source>
        <dbReference type="RefSeq" id="XP_030547417.1"/>
    </source>
</evidence>
<evidence type="ECO:0000256" key="3">
    <source>
        <dbReference type="ARBA" id="ARBA00023004"/>
    </source>
</evidence>
<evidence type="ECO:0000256" key="4">
    <source>
        <dbReference type="PIRSR" id="PIRSR602401-1"/>
    </source>
</evidence>
<dbReference type="GO" id="GO:0020037">
    <property type="term" value="F:heme binding"/>
    <property type="evidence" value="ECO:0007669"/>
    <property type="project" value="InterPro"/>
</dbReference>
<dbReference type="GO" id="GO:0016132">
    <property type="term" value="P:brassinosteroid biosynthetic process"/>
    <property type="evidence" value="ECO:0007669"/>
    <property type="project" value="TreeGrafter"/>
</dbReference>
<keyword evidence="2 4" id="KW-0479">Metal-binding</keyword>
<dbReference type="Gene3D" id="1.10.630.10">
    <property type="entry name" value="Cytochrome P450"/>
    <property type="match status" value="1"/>
</dbReference>
<dbReference type="PRINTS" id="PR00463">
    <property type="entry name" value="EP450I"/>
</dbReference>
<dbReference type="GO" id="GO:0016705">
    <property type="term" value="F:oxidoreductase activity, acting on paired donors, with incorporation or reduction of molecular oxygen"/>
    <property type="evidence" value="ECO:0007669"/>
    <property type="project" value="InterPro"/>
</dbReference>
<keyword evidence="6" id="KW-1185">Reference proteome</keyword>
<dbReference type="InterPro" id="IPR002401">
    <property type="entry name" value="Cyt_P450_E_grp-I"/>
</dbReference>
<keyword evidence="3 4" id="KW-0408">Iron</keyword>
<reference evidence="7" key="1">
    <citation type="submission" date="2025-08" db="UniProtKB">
        <authorList>
            <consortium name="RefSeq"/>
        </authorList>
    </citation>
    <scope>IDENTIFICATION</scope>
    <source>
        <tissue evidence="7">Leaf</tissue>
    </source>
</reference>
<dbReference type="PANTHER" id="PTHR24286">
    <property type="entry name" value="CYTOCHROME P450 26"/>
    <property type="match status" value="1"/>
</dbReference>
<keyword evidence="4" id="KW-0349">Heme</keyword>
<keyword evidence="5" id="KW-0472">Membrane</keyword>
<dbReference type="KEGG" id="rarg:115753066"/>
<dbReference type="AlphaFoldDB" id="A0A8B8QMF5"/>
<organism evidence="6 7">
    <name type="scientific">Rhodamnia argentea</name>
    <dbReference type="NCBI Taxonomy" id="178133"/>
    <lineage>
        <taxon>Eukaryota</taxon>
        <taxon>Viridiplantae</taxon>
        <taxon>Streptophyta</taxon>
        <taxon>Embryophyta</taxon>
        <taxon>Tracheophyta</taxon>
        <taxon>Spermatophyta</taxon>
        <taxon>Magnoliopsida</taxon>
        <taxon>eudicotyledons</taxon>
        <taxon>Gunneridae</taxon>
        <taxon>Pentapetalae</taxon>
        <taxon>rosids</taxon>
        <taxon>malvids</taxon>
        <taxon>Myrtales</taxon>
        <taxon>Myrtaceae</taxon>
        <taxon>Myrtoideae</taxon>
        <taxon>Myrteae</taxon>
        <taxon>Australasian group</taxon>
        <taxon>Rhodamnia</taxon>
    </lineage>
</organism>
<dbReference type="GO" id="GO:0004497">
    <property type="term" value="F:monooxygenase activity"/>
    <property type="evidence" value="ECO:0007669"/>
    <property type="project" value="InterPro"/>
</dbReference>
<name>A0A8B8QMF5_9MYRT</name>
<comment type="cofactor">
    <cofactor evidence="4">
        <name>heme</name>
        <dbReference type="ChEBI" id="CHEBI:30413"/>
    </cofactor>
</comment>
<evidence type="ECO:0000313" key="6">
    <source>
        <dbReference type="Proteomes" id="UP000827889"/>
    </source>
</evidence>
<dbReference type="Pfam" id="PF00067">
    <property type="entry name" value="p450"/>
    <property type="match status" value="1"/>
</dbReference>
<dbReference type="CDD" id="cd11043">
    <property type="entry name" value="CYP90-like"/>
    <property type="match status" value="1"/>
</dbReference>
<dbReference type="PANTHER" id="PTHR24286:SF90">
    <property type="entry name" value="CYTOCHROME P450"/>
    <property type="match status" value="1"/>
</dbReference>
<dbReference type="InterPro" id="IPR036396">
    <property type="entry name" value="Cyt_P450_sf"/>
</dbReference>